<dbReference type="EMBL" id="JAIWYP010000014">
    <property type="protein sequence ID" value="KAH3713098.1"/>
    <property type="molecule type" value="Genomic_DNA"/>
</dbReference>
<reference evidence="1" key="1">
    <citation type="journal article" date="2019" name="bioRxiv">
        <title>The Genome of the Zebra Mussel, Dreissena polymorpha: A Resource for Invasive Species Research.</title>
        <authorList>
            <person name="McCartney M.A."/>
            <person name="Auch B."/>
            <person name="Kono T."/>
            <person name="Mallez S."/>
            <person name="Zhang Y."/>
            <person name="Obille A."/>
            <person name="Becker A."/>
            <person name="Abrahante J.E."/>
            <person name="Garbe J."/>
            <person name="Badalamenti J.P."/>
            <person name="Herman A."/>
            <person name="Mangelson H."/>
            <person name="Liachko I."/>
            <person name="Sullivan S."/>
            <person name="Sone E.D."/>
            <person name="Koren S."/>
            <person name="Silverstein K.A.T."/>
            <person name="Beckman K.B."/>
            <person name="Gohl D.M."/>
        </authorList>
    </citation>
    <scope>NUCLEOTIDE SEQUENCE</scope>
    <source>
        <strain evidence="1">Duluth1</strain>
        <tissue evidence="1">Whole animal</tissue>
    </source>
</reference>
<keyword evidence="2" id="KW-1185">Reference proteome</keyword>
<comment type="caution">
    <text evidence="1">The sequence shown here is derived from an EMBL/GenBank/DDBJ whole genome shotgun (WGS) entry which is preliminary data.</text>
</comment>
<evidence type="ECO:0000313" key="2">
    <source>
        <dbReference type="Proteomes" id="UP000828390"/>
    </source>
</evidence>
<reference evidence="1" key="2">
    <citation type="submission" date="2020-11" db="EMBL/GenBank/DDBJ databases">
        <authorList>
            <person name="McCartney M.A."/>
            <person name="Auch B."/>
            <person name="Kono T."/>
            <person name="Mallez S."/>
            <person name="Becker A."/>
            <person name="Gohl D.M."/>
            <person name="Silverstein K.A.T."/>
            <person name="Koren S."/>
            <person name="Bechman K.B."/>
            <person name="Herman A."/>
            <person name="Abrahante J.E."/>
            <person name="Garbe J."/>
        </authorList>
    </citation>
    <scope>NUCLEOTIDE SEQUENCE</scope>
    <source>
        <strain evidence="1">Duluth1</strain>
        <tissue evidence="1">Whole animal</tissue>
    </source>
</reference>
<dbReference type="AlphaFoldDB" id="A0A9D4HCC6"/>
<organism evidence="1 2">
    <name type="scientific">Dreissena polymorpha</name>
    <name type="common">Zebra mussel</name>
    <name type="synonym">Mytilus polymorpha</name>
    <dbReference type="NCBI Taxonomy" id="45954"/>
    <lineage>
        <taxon>Eukaryota</taxon>
        <taxon>Metazoa</taxon>
        <taxon>Spiralia</taxon>
        <taxon>Lophotrochozoa</taxon>
        <taxon>Mollusca</taxon>
        <taxon>Bivalvia</taxon>
        <taxon>Autobranchia</taxon>
        <taxon>Heteroconchia</taxon>
        <taxon>Euheterodonta</taxon>
        <taxon>Imparidentia</taxon>
        <taxon>Neoheterodontei</taxon>
        <taxon>Myida</taxon>
        <taxon>Dreissenoidea</taxon>
        <taxon>Dreissenidae</taxon>
        <taxon>Dreissena</taxon>
    </lineage>
</organism>
<dbReference type="Proteomes" id="UP000828390">
    <property type="component" value="Unassembled WGS sequence"/>
</dbReference>
<accession>A0A9D4HCC6</accession>
<sequence length="53" mass="5519">MGESTRHKWVKECVAGSVGLSRPLTGSGDSSPLAWLSASYIEPVGTSSGHTML</sequence>
<name>A0A9D4HCC6_DREPO</name>
<protein>
    <submittedName>
        <fullName evidence="1">Uncharacterized protein</fullName>
    </submittedName>
</protein>
<evidence type="ECO:0000313" key="1">
    <source>
        <dbReference type="EMBL" id="KAH3713098.1"/>
    </source>
</evidence>
<gene>
    <name evidence="1" type="ORF">DPMN_072865</name>
</gene>
<proteinExistence type="predicted"/>